<dbReference type="GO" id="GO:0005886">
    <property type="term" value="C:plasma membrane"/>
    <property type="evidence" value="ECO:0007669"/>
    <property type="project" value="TreeGrafter"/>
</dbReference>
<evidence type="ECO:0000256" key="3">
    <source>
        <dbReference type="ARBA" id="ARBA00022989"/>
    </source>
</evidence>
<dbReference type="GO" id="GO:0140268">
    <property type="term" value="C:endoplasmic reticulum-plasma membrane contact site"/>
    <property type="evidence" value="ECO:0007669"/>
    <property type="project" value="TreeGrafter"/>
</dbReference>
<proteinExistence type="predicted"/>
<feature type="region of interest" description="Disordered" evidence="5">
    <location>
        <begin position="1"/>
        <end position="220"/>
    </location>
</feature>
<keyword evidence="3 6" id="KW-1133">Transmembrane helix</keyword>
<feature type="compositionally biased region" description="Low complexity" evidence="5">
    <location>
        <begin position="14"/>
        <end position="43"/>
    </location>
</feature>
<feature type="transmembrane region" description="Helical" evidence="6">
    <location>
        <begin position="755"/>
        <end position="776"/>
    </location>
</feature>
<evidence type="ECO:0000256" key="1">
    <source>
        <dbReference type="ARBA" id="ARBA00004167"/>
    </source>
</evidence>
<dbReference type="Gene3D" id="2.30.29.30">
    <property type="entry name" value="Pleckstrin-homology domain (PH domain)/Phosphotyrosine-binding domain (PTB)"/>
    <property type="match status" value="1"/>
</dbReference>
<evidence type="ECO:0000259" key="7">
    <source>
        <dbReference type="PROSITE" id="PS51778"/>
    </source>
</evidence>
<evidence type="ECO:0000313" key="8">
    <source>
        <dbReference type="EMBL" id="KAK6173614.1"/>
    </source>
</evidence>
<reference evidence="8 9" key="1">
    <citation type="submission" date="2024-01" db="EMBL/GenBank/DDBJ databases">
        <title>The genome of the rayed Mediterranean limpet Patella caerulea (Linnaeus, 1758).</title>
        <authorList>
            <person name="Anh-Thu Weber A."/>
            <person name="Halstead-Nussloch G."/>
        </authorList>
    </citation>
    <scope>NUCLEOTIDE SEQUENCE [LARGE SCALE GENOMIC DNA]</scope>
    <source>
        <strain evidence="8">AATW-2023a</strain>
        <tissue evidence="8">Whole specimen</tissue>
    </source>
</reference>
<dbReference type="PANTHER" id="PTHR23319:SF4">
    <property type="entry name" value="GRAM DOMAIN CONTAINING 1B, ISOFORM E"/>
    <property type="match status" value="1"/>
</dbReference>
<dbReference type="GO" id="GO:0120015">
    <property type="term" value="F:sterol transfer activity"/>
    <property type="evidence" value="ECO:0007669"/>
    <property type="project" value="TreeGrafter"/>
</dbReference>
<dbReference type="SMART" id="SM00568">
    <property type="entry name" value="GRAM"/>
    <property type="match status" value="1"/>
</dbReference>
<organism evidence="8 9">
    <name type="scientific">Patella caerulea</name>
    <name type="common">Rayed Mediterranean limpet</name>
    <dbReference type="NCBI Taxonomy" id="87958"/>
    <lineage>
        <taxon>Eukaryota</taxon>
        <taxon>Metazoa</taxon>
        <taxon>Spiralia</taxon>
        <taxon>Lophotrochozoa</taxon>
        <taxon>Mollusca</taxon>
        <taxon>Gastropoda</taxon>
        <taxon>Patellogastropoda</taxon>
        <taxon>Patelloidea</taxon>
        <taxon>Patellidae</taxon>
        <taxon>Patella</taxon>
    </lineage>
</organism>
<gene>
    <name evidence="8" type="ORF">SNE40_017033</name>
</gene>
<dbReference type="InterPro" id="IPR051482">
    <property type="entry name" value="Cholesterol_transport"/>
</dbReference>
<feature type="domain" description="VASt" evidence="7">
    <location>
        <begin position="524"/>
        <end position="697"/>
    </location>
</feature>
<dbReference type="GO" id="GO:0032366">
    <property type="term" value="P:intracellular sterol transport"/>
    <property type="evidence" value="ECO:0007669"/>
    <property type="project" value="TreeGrafter"/>
</dbReference>
<feature type="compositionally biased region" description="Basic and acidic residues" evidence="5">
    <location>
        <begin position="202"/>
        <end position="220"/>
    </location>
</feature>
<feature type="compositionally biased region" description="Polar residues" evidence="5">
    <location>
        <begin position="135"/>
        <end position="157"/>
    </location>
</feature>
<feature type="compositionally biased region" description="Polar residues" evidence="5">
    <location>
        <begin position="100"/>
        <end position="113"/>
    </location>
</feature>
<dbReference type="Pfam" id="PF16016">
    <property type="entry name" value="VASt"/>
    <property type="match status" value="1"/>
</dbReference>
<comment type="caution">
    <text evidence="8">The sequence shown here is derived from an EMBL/GenBank/DDBJ whole genome shotgun (WGS) entry which is preliminary data.</text>
</comment>
<feature type="region of interest" description="Disordered" evidence="5">
    <location>
        <begin position="707"/>
        <end position="740"/>
    </location>
</feature>
<evidence type="ECO:0000256" key="6">
    <source>
        <dbReference type="SAM" id="Phobius"/>
    </source>
</evidence>
<dbReference type="EMBL" id="JAZGQO010000011">
    <property type="protein sequence ID" value="KAK6173614.1"/>
    <property type="molecule type" value="Genomic_DNA"/>
</dbReference>
<keyword evidence="4 6" id="KW-0472">Membrane</keyword>
<accession>A0AAN8JFY2</accession>
<protein>
    <recommendedName>
        <fullName evidence="7">VASt domain-containing protein</fullName>
    </recommendedName>
</protein>
<feature type="compositionally biased region" description="Polar residues" evidence="5">
    <location>
        <begin position="59"/>
        <end position="70"/>
    </location>
</feature>
<evidence type="ECO:0000256" key="4">
    <source>
        <dbReference type="ARBA" id="ARBA00023136"/>
    </source>
</evidence>
<sequence length="864" mass="97262">MSLPISKDQRRSVLEVSRFSSSSSPEIDKTQTTTSLFASTTTLKESKSLSNVGSGGNWGKSSPSTAVSNSELDKADASTNRAKGSPLLLVRQSHRRSRDSAMSSSQESINTVGLNKDGHHGSAGDLDDIGETESKCSSKQSETTIQEVEESNSSSPEIDQFASASDLIEATDDKETTPDNSAIENQDVSSKPYTKSDSLDQSSDKSEGQQTRERSFERSLDNIMDKCSEKSLDLNLSVDSWNGSVSDTSVRSPDLSTSSYGTKCSKIEKKRKAKSWYTMLSPTYKSRSEDFHKLFKDVPKDDRLVVDYSCALQKDILVQGRMYLSQNWICFYANIFRWETVLTIPCSEIVAITKEKTARVIPNAIQVTTEKEKYFFTSFGARDKTYMMLFRLWQNALLSEPMNPKEQWQWIHYSYGEELGLTSSDEDYVAPPGMDDMKEKLLPPEMPPLKEQTDSSDIHGTSEMLTMASNDEDAIQSDEVFSHPQTSPSLDSPLSLGRAEIPTDFSDTTEDSEGEVACSGHDHLEKLYVDEVFNISVDKMFTLLFTDTPFFRIFVESRKTFDVEIPNWGEEVDEDGNRVRTISYTLSLNHSIGPKTSPSTERQTCYKQSKPGIIYVVDCQCENNGIPYADSFFVITQYCLTRVTKDKCRLRVTGEVKYKKSVMGIIKSMIERSAVGGLTDYFRDLAVHLRREVEESDKLLVHSISKKKLRKRRKGGTTGSETQTSSRQSDRQVSTPPSPLKSLRDDRLLWISSDALVRIICLILTLLVVFNAILFYKLWSLESFAGAFYQSHSDQILENLAKYPHSQDEWVQLLRQQQNLHDSEIDKWREVLSTSIILVDQIKGTLVHLHSSLEGRLKNTDSSS</sequence>
<keyword evidence="9" id="KW-1185">Reference proteome</keyword>
<dbReference type="Proteomes" id="UP001347796">
    <property type="component" value="Unassembled WGS sequence"/>
</dbReference>
<keyword evidence="2 6" id="KW-0812">Transmembrane</keyword>
<dbReference type="Pfam" id="PF02893">
    <property type="entry name" value="GRAM"/>
    <property type="match status" value="1"/>
</dbReference>
<dbReference type="InterPro" id="IPR031968">
    <property type="entry name" value="VASt"/>
</dbReference>
<dbReference type="CDD" id="cd13220">
    <property type="entry name" value="PH-GRAM_GRAMDC"/>
    <property type="match status" value="1"/>
</dbReference>
<dbReference type="PROSITE" id="PS51778">
    <property type="entry name" value="VAST"/>
    <property type="match status" value="1"/>
</dbReference>
<name>A0AAN8JFY2_PATCE</name>
<dbReference type="GO" id="GO:0032934">
    <property type="term" value="F:sterol binding"/>
    <property type="evidence" value="ECO:0007669"/>
    <property type="project" value="TreeGrafter"/>
</dbReference>
<dbReference type="FunFam" id="2.30.29.30:FF:000008">
    <property type="entry name" value="GRAM domain containing 1B"/>
    <property type="match status" value="1"/>
</dbReference>
<dbReference type="InterPro" id="IPR011993">
    <property type="entry name" value="PH-like_dom_sf"/>
</dbReference>
<evidence type="ECO:0000256" key="5">
    <source>
        <dbReference type="SAM" id="MobiDB-lite"/>
    </source>
</evidence>
<evidence type="ECO:0000256" key="2">
    <source>
        <dbReference type="ARBA" id="ARBA00022692"/>
    </source>
</evidence>
<comment type="subcellular location">
    <subcellularLocation>
        <location evidence="1">Membrane</location>
        <topology evidence="1">Single-pass membrane protein</topology>
    </subcellularLocation>
</comment>
<feature type="compositionally biased region" description="Polar residues" evidence="5">
    <location>
        <begin position="178"/>
        <end position="193"/>
    </location>
</feature>
<dbReference type="PANTHER" id="PTHR23319">
    <property type="entry name" value="GRAM DOMAIN CONTAINING 1B, ISOFORM E"/>
    <property type="match status" value="1"/>
</dbReference>
<dbReference type="AlphaFoldDB" id="A0AAN8JFY2"/>
<dbReference type="InterPro" id="IPR004182">
    <property type="entry name" value="GRAM"/>
</dbReference>
<evidence type="ECO:0000313" key="9">
    <source>
        <dbReference type="Proteomes" id="UP001347796"/>
    </source>
</evidence>
<dbReference type="GO" id="GO:0005789">
    <property type="term" value="C:endoplasmic reticulum membrane"/>
    <property type="evidence" value="ECO:0007669"/>
    <property type="project" value="UniProtKB-ARBA"/>
</dbReference>